<evidence type="ECO:0000256" key="1">
    <source>
        <dbReference type="SAM" id="SignalP"/>
    </source>
</evidence>
<dbReference type="RefSeq" id="WP_239095854.1">
    <property type="nucleotide sequence ID" value="NZ_BOPB01000011.1"/>
</dbReference>
<keyword evidence="1" id="KW-0732">Signal</keyword>
<organism evidence="2 3">
    <name type="scientific">Micromonospora lutea</name>
    <dbReference type="NCBI Taxonomy" id="419825"/>
    <lineage>
        <taxon>Bacteria</taxon>
        <taxon>Bacillati</taxon>
        <taxon>Actinomycetota</taxon>
        <taxon>Actinomycetes</taxon>
        <taxon>Micromonosporales</taxon>
        <taxon>Micromonosporaceae</taxon>
        <taxon>Micromonospora</taxon>
    </lineage>
</organism>
<name>A0ABQ4IV40_9ACTN</name>
<accession>A0ABQ4IV40</accession>
<evidence type="ECO:0008006" key="4">
    <source>
        <dbReference type="Google" id="ProtNLM"/>
    </source>
</evidence>
<gene>
    <name evidence="2" type="ORF">Vlu01_24140</name>
</gene>
<comment type="caution">
    <text evidence="2">The sequence shown here is derived from an EMBL/GenBank/DDBJ whole genome shotgun (WGS) entry which is preliminary data.</text>
</comment>
<proteinExistence type="predicted"/>
<sequence length="179" mass="18034">MRFLVALTGVIVVLAAAAPVEAAVAPAGRTVRLTKTVGVDITVPAAVNLGTAFTGGVLTGSLGRVEVTDVRGPTNPNTWVATVSATIFTTGAGGPQRTISNASISYWSGPAVQSTGGGTLVPGQLTQAQAVTLNVTREAFRKTAGNGNNRVAWSPSVRIVVPNGIIGGVYQGTITHSVA</sequence>
<evidence type="ECO:0000313" key="3">
    <source>
        <dbReference type="Proteomes" id="UP000643165"/>
    </source>
</evidence>
<dbReference type="Proteomes" id="UP000643165">
    <property type="component" value="Unassembled WGS sequence"/>
</dbReference>
<reference evidence="2 3" key="1">
    <citation type="submission" date="2021-01" db="EMBL/GenBank/DDBJ databases">
        <title>Whole genome shotgun sequence of Verrucosispora lutea NBRC 106530.</title>
        <authorList>
            <person name="Komaki H."/>
            <person name="Tamura T."/>
        </authorList>
    </citation>
    <scope>NUCLEOTIDE SEQUENCE [LARGE SCALE GENOMIC DNA]</scope>
    <source>
        <strain evidence="2 3">NBRC 106530</strain>
    </source>
</reference>
<feature type="chain" id="PRO_5047208588" description="DUF4402 domain-containing protein" evidence="1">
    <location>
        <begin position="23"/>
        <end position="179"/>
    </location>
</feature>
<evidence type="ECO:0000313" key="2">
    <source>
        <dbReference type="EMBL" id="GIJ21790.1"/>
    </source>
</evidence>
<keyword evidence="3" id="KW-1185">Reference proteome</keyword>
<dbReference type="EMBL" id="BOPB01000011">
    <property type="protein sequence ID" value="GIJ21790.1"/>
    <property type="molecule type" value="Genomic_DNA"/>
</dbReference>
<protein>
    <recommendedName>
        <fullName evidence="4">DUF4402 domain-containing protein</fullName>
    </recommendedName>
</protein>
<feature type="signal peptide" evidence="1">
    <location>
        <begin position="1"/>
        <end position="22"/>
    </location>
</feature>